<dbReference type="AlphaFoldDB" id="A0A9W4TV80"/>
<protein>
    <submittedName>
        <fullName evidence="2">Uncharacterized protein</fullName>
    </submittedName>
</protein>
<gene>
    <name evidence="2" type="ORF">CANVERA_P2016</name>
</gene>
<evidence type="ECO:0000313" key="3">
    <source>
        <dbReference type="Proteomes" id="UP001152885"/>
    </source>
</evidence>
<evidence type="ECO:0000313" key="2">
    <source>
        <dbReference type="EMBL" id="CAI5757502.1"/>
    </source>
</evidence>
<dbReference type="Proteomes" id="UP001152885">
    <property type="component" value="Unassembled WGS sequence"/>
</dbReference>
<dbReference type="EMBL" id="CANTUO010000001">
    <property type="protein sequence ID" value="CAI5757502.1"/>
    <property type="molecule type" value="Genomic_DNA"/>
</dbReference>
<feature type="region of interest" description="Disordered" evidence="1">
    <location>
        <begin position="1"/>
        <end position="28"/>
    </location>
</feature>
<dbReference type="OrthoDB" id="6770063at2759"/>
<organism evidence="2 3">
    <name type="scientific">Candida verbasci</name>
    <dbReference type="NCBI Taxonomy" id="1227364"/>
    <lineage>
        <taxon>Eukaryota</taxon>
        <taxon>Fungi</taxon>
        <taxon>Dikarya</taxon>
        <taxon>Ascomycota</taxon>
        <taxon>Saccharomycotina</taxon>
        <taxon>Pichiomycetes</taxon>
        <taxon>Debaryomycetaceae</taxon>
        <taxon>Candida/Lodderomyces clade</taxon>
        <taxon>Candida</taxon>
    </lineage>
</organism>
<comment type="caution">
    <text evidence="2">The sequence shown here is derived from an EMBL/GenBank/DDBJ whole genome shotgun (WGS) entry which is preliminary data.</text>
</comment>
<keyword evidence="3" id="KW-1185">Reference proteome</keyword>
<accession>A0A9W4TV80</accession>
<sequence>MSDSNSAESEKLNSFDGEKTYNLSSDDQAELKRLVTNNPGVERIISELYEGAGELGPLENPYDINKVESHPAAKTNYHEQDEWKYPIYENA</sequence>
<reference evidence="2" key="1">
    <citation type="submission" date="2022-12" db="EMBL/GenBank/DDBJ databases">
        <authorList>
            <person name="Brejova B."/>
        </authorList>
    </citation>
    <scope>NUCLEOTIDE SEQUENCE</scope>
</reference>
<feature type="compositionally biased region" description="Basic and acidic residues" evidence="1">
    <location>
        <begin position="8"/>
        <end position="19"/>
    </location>
</feature>
<evidence type="ECO:0000256" key="1">
    <source>
        <dbReference type="SAM" id="MobiDB-lite"/>
    </source>
</evidence>
<proteinExistence type="predicted"/>
<name>A0A9W4TV80_9ASCO</name>